<protein>
    <submittedName>
        <fullName evidence="1">Uncharacterized protein</fullName>
    </submittedName>
</protein>
<reference evidence="1" key="1">
    <citation type="submission" date="2019-02" db="EMBL/GenBank/DDBJ databases">
        <authorList>
            <person name="Gruber-Vodicka R. H."/>
            <person name="Seah K. B. B."/>
        </authorList>
    </citation>
    <scope>NUCLEOTIDE SEQUENCE</scope>
    <source>
        <strain evidence="1">BECK_BZ126</strain>
    </source>
</reference>
<dbReference type="EMBL" id="CAADFW010000001">
    <property type="protein sequence ID" value="VFK51895.1"/>
    <property type="molecule type" value="Genomic_DNA"/>
</dbReference>
<sequence length="100" mass="11467">MIGYCVTLVGKRTVHRARPQAHGLTIEEKNLEIARVEFRCNGIPICPRIFLKSQAFLKRIYFIGDLDFRIFGIFRQRHYLRSSSLGDAPPGRVEINSHGP</sequence>
<name>A0A450ZDN8_9GAMM</name>
<organism evidence="1">
    <name type="scientific">Candidatus Kentrum sp. TC</name>
    <dbReference type="NCBI Taxonomy" id="2126339"/>
    <lineage>
        <taxon>Bacteria</taxon>
        <taxon>Pseudomonadati</taxon>
        <taxon>Pseudomonadota</taxon>
        <taxon>Gammaproteobacteria</taxon>
        <taxon>Candidatus Kentrum</taxon>
    </lineage>
</organism>
<proteinExistence type="predicted"/>
<gene>
    <name evidence="1" type="ORF">BECKTC1821F_GA0114240_1001170</name>
</gene>
<accession>A0A450ZDN8</accession>
<dbReference type="AlphaFoldDB" id="A0A450ZDN8"/>
<evidence type="ECO:0000313" key="1">
    <source>
        <dbReference type="EMBL" id="VFK51895.1"/>
    </source>
</evidence>